<keyword evidence="1" id="KW-0732">Signal</keyword>
<keyword evidence="3" id="KW-1185">Reference proteome</keyword>
<dbReference type="EMBL" id="KV722358">
    <property type="protein sequence ID" value="OCH93170.1"/>
    <property type="molecule type" value="Genomic_DNA"/>
</dbReference>
<organism evidence="2 3">
    <name type="scientific">Obba rivulosa</name>
    <dbReference type="NCBI Taxonomy" id="1052685"/>
    <lineage>
        <taxon>Eukaryota</taxon>
        <taxon>Fungi</taxon>
        <taxon>Dikarya</taxon>
        <taxon>Basidiomycota</taxon>
        <taxon>Agaricomycotina</taxon>
        <taxon>Agaricomycetes</taxon>
        <taxon>Polyporales</taxon>
        <taxon>Gelatoporiaceae</taxon>
        <taxon>Obba</taxon>
    </lineage>
</organism>
<dbReference type="OrthoDB" id="439917at2759"/>
<dbReference type="Proteomes" id="UP000250043">
    <property type="component" value="Unassembled WGS sequence"/>
</dbReference>
<name>A0A8E2B3G9_9APHY</name>
<evidence type="ECO:0000313" key="3">
    <source>
        <dbReference type="Proteomes" id="UP000250043"/>
    </source>
</evidence>
<gene>
    <name evidence="2" type="ORF">OBBRIDRAFT_790494</name>
</gene>
<feature type="signal peptide" evidence="1">
    <location>
        <begin position="1"/>
        <end position="22"/>
    </location>
</feature>
<evidence type="ECO:0000256" key="1">
    <source>
        <dbReference type="SAM" id="SignalP"/>
    </source>
</evidence>
<protein>
    <submittedName>
        <fullName evidence="2">Uncharacterized protein</fullName>
    </submittedName>
</protein>
<proteinExistence type="predicted"/>
<dbReference type="AlphaFoldDB" id="A0A8E2B3G9"/>
<accession>A0A8E2B3G9</accession>
<feature type="chain" id="PRO_5034400044" evidence="1">
    <location>
        <begin position="23"/>
        <end position="137"/>
    </location>
</feature>
<reference evidence="2 3" key="1">
    <citation type="submission" date="2016-07" db="EMBL/GenBank/DDBJ databases">
        <title>Draft genome of the white-rot fungus Obba rivulosa 3A-2.</title>
        <authorList>
            <consortium name="DOE Joint Genome Institute"/>
            <person name="Miettinen O."/>
            <person name="Riley R."/>
            <person name="Acob R."/>
            <person name="Barry K."/>
            <person name="Cullen D."/>
            <person name="De Vries R."/>
            <person name="Hainaut M."/>
            <person name="Hatakka A."/>
            <person name="Henrissat B."/>
            <person name="Hilden K."/>
            <person name="Kuo R."/>
            <person name="Labutti K."/>
            <person name="Lipzen A."/>
            <person name="Makela M.R."/>
            <person name="Sandor L."/>
            <person name="Spatafora J.W."/>
            <person name="Grigoriev I.V."/>
            <person name="Hibbett D.S."/>
        </authorList>
    </citation>
    <scope>NUCLEOTIDE SEQUENCE [LARGE SCALE GENOMIC DNA]</scope>
    <source>
        <strain evidence="2 3">3A-2</strain>
    </source>
</reference>
<sequence>MRAMTTALLPFVLLLASFPALAARSAARAPAPEPAAAPILHQHRIAREFRDTCAWVNATVIDDVHLGGLLDTDLAVDLNLCICLSFLPELLTGDIQLITLGGLLGIDNLEVELTAVVRPVYAMMGGDRVEITGAGCG</sequence>
<evidence type="ECO:0000313" key="2">
    <source>
        <dbReference type="EMBL" id="OCH93170.1"/>
    </source>
</evidence>